<dbReference type="InterPro" id="IPR001343">
    <property type="entry name" value="Hemolysn_Ca-bd"/>
</dbReference>
<dbReference type="Pfam" id="PF00353">
    <property type="entry name" value="HemolysinCabind"/>
    <property type="match status" value="18"/>
</dbReference>
<dbReference type="Pfam" id="PF05345">
    <property type="entry name" value="He_PIG"/>
    <property type="match status" value="1"/>
</dbReference>
<keyword evidence="7" id="KW-0843">Virulence</keyword>
<protein>
    <recommendedName>
        <fullName evidence="9">Dystroglycan-type cadherin-like domain-containing protein</fullName>
    </recommendedName>
</protein>
<evidence type="ECO:0000256" key="1">
    <source>
        <dbReference type="ARBA" id="ARBA00004370"/>
    </source>
</evidence>
<dbReference type="InterPro" id="IPR050557">
    <property type="entry name" value="RTX_toxin/Mannuronan_C5-epim"/>
</dbReference>
<proteinExistence type="predicted"/>
<feature type="domain" description="Dystroglycan-type cadherin-like" evidence="9">
    <location>
        <begin position="2243"/>
        <end position="2339"/>
    </location>
</feature>
<dbReference type="Gene3D" id="2.150.10.10">
    <property type="entry name" value="Serralysin-like metalloprotease, C-terminal"/>
    <property type="match status" value="14"/>
</dbReference>
<evidence type="ECO:0000313" key="10">
    <source>
        <dbReference type="EMBL" id="OAI16436.1"/>
    </source>
</evidence>
<dbReference type="SUPFAM" id="SSF49313">
    <property type="entry name" value="Cadherin-like"/>
    <property type="match status" value="1"/>
</dbReference>
<dbReference type="Proteomes" id="UP000078476">
    <property type="component" value="Unassembled WGS sequence"/>
</dbReference>
<dbReference type="PANTHER" id="PTHR38340:SF1">
    <property type="entry name" value="S-LAYER PROTEIN"/>
    <property type="match status" value="1"/>
</dbReference>
<accession>A0A177NEE6</accession>
<gene>
    <name evidence="10" type="ORF">A1359_07220</name>
</gene>
<dbReference type="InterPro" id="IPR015919">
    <property type="entry name" value="Cadherin-like_sf"/>
</dbReference>
<dbReference type="RefSeq" id="WP_066980873.1">
    <property type="nucleotide sequence ID" value="NZ_LUUI01000095.1"/>
</dbReference>
<dbReference type="InterPro" id="IPR006644">
    <property type="entry name" value="Cadg"/>
</dbReference>
<dbReference type="SUPFAM" id="SSF51120">
    <property type="entry name" value="beta-Roll"/>
    <property type="match status" value="13"/>
</dbReference>
<organism evidence="10 11">
    <name type="scientific">Methylomonas lenta</name>
    <dbReference type="NCBI Taxonomy" id="980561"/>
    <lineage>
        <taxon>Bacteria</taxon>
        <taxon>Pseudomonadati</taxon>
        <taxon>Pseudomonadota</taxon>
        <taxon>Gammaproteobacteria</taxon>
        <taxon>Methylococcales</taxon>
        <taxon>Methylococcaceae</taxon>
        <taxon>Methylomonas</taxon>
    </lineage>
</organism>
<reference evidence="10 11" key="1">
    <citation type="submission" date="2016-03" db="EMBL/GenBank/DDBJ databases">
        <authorList>
            <person name="Ploux O."/>
        </authorList>
    </citation>
    <scope>NUCLEOTIDE SEQUENCE [LARGE SCALE GENOMIC DNA]</scope>
    <source>
        <strain evidence="10 11">R-45370</strain>
    </source>
</reference>
<name>A0A177NEE6_9GAMM</name>
<dbReference type="InterPro" id="IPR018511">
    <property type="entry name" value="Hemolysin-typ_Ca-bd_CS"/>
</dbReference>
<dbReference type="PANTHER" id="PTHR38340">
    <property type="entry name" value="S-LAYER PROTEIN"/>
    <property type="match status" value="1"/>
</dbReference>
<keyword evidence="6" id="KW-0106">Calcium</keyword>
<keyword evidence="11" id="KW-1185">Reference proteome</keyword>
<comment type="subcellular location">
    <subcellularLocation>
        <location evidence="1">Membrane</location>
    </subcellularLocation>
    <subcellularLocation>
        <location evidence="2">Secreted</location>
    </subcellularLocation>
</comment>
<keyword evidence="8" id="KW-0472">Membrane</keyword>
<dbReference type="Pfam" id="PF06594">
    <property type="entry name" value="HCBP_related"/>
    <property type="match status" value="2"/>
</dbReference>
<evidence type="ECO:0000259" key="9">
    <source>
        <dbReference type="SMART" id="SM00736"/>
    </source>
</evidence>
<sequence length="3087" mass="326089">MTATTKLFELGQLAEASYADFTVASVNGTINPDTMSKALDNSSLFSLSQANEFAAHWQVASHQPDTSNGFSATLFQRIDDDPISGYISGQYVYAIRGTMGSDDLFVADGGDIVMDGLAIDQIIDLYNDWQRINTGKDKTYQAAKLVTLTDETALRLTMIGSPVLLVAYDILMASKGYIIDSPSGRVRQVEFDHSDLVFGADDPRAKGDVDINSALVDVTGHSLGGHLAAAFTRLFGGNAEALTINGAGYATGFFPGLSLNAGGNIANLFEKLSGSAQFDPNAINNLYAEANPEFITMDSELGLVQQGHTDGVFVEQSQPWQQTFGHGSGQMTDSLAVYDLFIRLDSGLLVATPGPVLEKLKPLFEAASNQASSSLENLVNALVDLYDTGIKIADLATDNREALYQAMNVIKDSDSYQSANGLTDVVLINDVGASQCVEKAKQTDAEGIAFRYALLHLNPFVLVDADYSRHNGNGELDLYDAKTGHGQITEQWLNDRAQMLSHLLQRNLDDASFASAIFADQIFEDYTLPGVIDGTHLILTGPETLGENSHHIIFGDDQANQLQGGNLGDHLYGASGDDLLTGGKGNDYMEGGSGSDLYAFIAGDGMDTILDTDGLGKITLNGVQIKGQTDVAANQWIQAGQTWQDRQHHIGYNLVTQADGTQDLLIATADNTLIVKNWHADVLGITLESVTPPEPEIILTVTGDFKPLDQDPNTDGIQLGYDALGNVITDPEQPDPDHEDSLYDSTDNDKLQGFGGDDILDAIRGGDDLLEGGAGSDVLNGGSGNDFLYADVEISVADALAQADTQAATDQRGDWLYGGDDDDTLLGDGGNDMLLGGSGADLLIGGGGDDNLFGDKTGNANLDWDVFRSTINSNNDSTYTLTYFRSTAYDNPVGGDDILYGGEGNDWLIGNRGNDILDGGVGNDVLFGGEDKDFLLGGDGNDELYGNAGVSSPLEDGDDYLDGGTGNDKLVGGGGNDNLFGGLGDDVLYGDHNGTLEADEGEDYLVGGDGSDTLIGGGKNDILLGGAGIDYLFGEAGDDIMQGGADADELSGGAGMDYLDGGDGNDIIDGGEGNDTLLGGAGADILQGGADDDVYLDVTAEDTINDILGHSIIHLSQASGLAADNALSKVDQNGVDLAITLDNGETITLSNALYMDATLVFAGGSEMDLETLVGNQLTGAVSLQLGNNGGKLYGGAGADSLYGGSGNDTLNGALGADKLYGYAGNDVLNGGDGDDILDGGDGDDTLIGGAGRDLLLGGSGDDSYQLTSVAGGDKIADTQGQNLIKFGSDIDPNQLTASVSTLAGQTALTLTLAGVELATITQGYSSFGFEFADGTRLTTDDFLLSYRTGSGTGNIVGTNNDDTLFGGQTADKLYGYAGNDTLWGGRGDDELEGGLGSDDYRYRLGDGHDTIVETDDANLSGQDRVSFGVGITSSDVLFNRRPNGDLSVTVAGLADAITITGWYNDAATRVDSFAFADGETITADTLLGLAIAPQTGSAGNDTLTGSGYRDIIMAGAGDDLLTGNGGDDDLYGEVGTDTYRFTLGSGADRIFEMADESSIIQVSGFDLSRLTGNRIGDDLLLGVTGAADSLTLKNFYSMPHDWQVSVNGGGSRDLVGVLADNEAYRASRSELERLQDAFQSQVTDEVYRGYQAAGMLQQADGSWMSDLQINLSKKTSDYTRADVYTGYVPTNTSYYSLSGGYGLKQGGVSVSSYTSDDANINYTYSGSGYLPKNVQVTWHELQAVSTQLYTSTAVNYSQKLYTIEELLALIAASGGSSIAIENPYVITETPTYNLTTTTTTTFTATPVSIIEADGTGYDIAGSNAQSMYNLPNLPDTLAINAYDYRVEISIVNGGNSDNDIRFNGNIGIVHGGGGNDTIRAYSTGIYIDYQGDVAGQTWLDGGQGDDLIIGGFSHNDDIVGGRGNDMLRGEGGTDRYYFLAGDSGTDLVYDVGYGGSLYDDTIAFGEGIALSDLSFSWGDEILPSYNYGNYDESWVRRFQTLDIRWQPDAVARVVMSTPFINSYGQIVESNGWDQTGVEVLEFADGSRMSIEQLLALPGMPVRPTVNRFSNIQLGTTDADVLTGQANPDDLYGGLGDDTLTGDDGDDWLFGGAGNDLLAGGSGNDRYYFETEDSGTDLLYDIGYGGGDVSGDSVVFGDDINLSDFNFSWGSENFSPFNDGNVTLFQTLNIGWQTNSVIKIVMPRPDAYSWFNTGVEFFEFAYGSQMTMDQILALAGPSPQNAPILNSPLVDQQVFADVAFSYTLPEDAFIDLDAGDVLTYESSSTWRDWLSFDPETRTFTGLPGADMLGSYNIFVTATDRFGASVGDSFCLTVNPALVGTAGDDVLQGTEGDDGMVGGAGNDLLEGGAGQDTYIINLNDGRDSIVDAVGDNNAIRFGPGITPNDITLRLGSLMLDLGNGNEVHIEGFNPDDVFNSSSIDTFTFSDGRVLSLEQLLARGFDLDGTAANDVITGTNTSDRINGLDGNDTLIGGAGDDTYVLSDGGEGMLKIDYVAGTNSSVSRYLGTFQAGETVTFSARYQSEPGVTARLFLGDAGGADKYDNYKYTSVIDGTGEWETLSVSVTLTHDDQLWAYMYGDRDGPNRQAGNFVLYDDVEIVSQQRGVILQDSFATGINSNWRTSGSSQWIEQSTDQVVDTSGTDTVQSNYSYTLGADIENLLLKGIANIDGTGNALDNVLTGNSGNNILMGGEGNDTLLGGAGNDRLNGGNGDDILDGGDGNDTYVLNDGGEGALKIDYMAGTNSSVASNLGTFQQGDTVTFSARYQSEPGVTARLFIGDAGGADKYDNYKYTTVTDGTGEWETLSVSVTLKHDDQLWAYMYGDRDGPNHQAGNYVLYDDVQIVSQQRGIILQDSFSAGIDSTWKTSGSSHWIEQSTITDQVIDTGGIDTVQSIYSYILGDGIENLELKGTSDINGTGNTLENSLAGNKGNNILMGGEGNDTLNGGGGNDIYLFGKGDGADILSDFDTTDGNTDILAFGAGIIEEQIWFRHVGSTLELSLIGTDDKVTINNWYSCSTYHVEQFTTSDGLTLLDSQVENLVIAMAAFAPPSAGQISLPQDYQTTLAPVLAANWQ</sequence>
<dbReference type="SMART" id="SM00736">
    <property type="entry name" value="CADG"/>
    <property type="match status" value="1"/>
</dbReference>
<evidence type="ECO:0000256" key="6">
    <source>
        <dbReference type="ARBA" id="ARBA00022837"/>
    </source>
</evidence>
<evidence type="ECO:0000256" key="2">
    <source>
        <dbReference type="ARBA" id="ARBA00004613"/>
    </source>
</evidence>
<dbReference type="InterPro" id="IPR013783">
    <property type="entry name" value="Ig-like_fold"/>
</dbReference>
<evidence type="ECO:0000256" key="3">
    <source>
        <dbReference type="ARBA" id="ARBA00022525"/>
    </source>
</evidence>
<evidence type="ECO:0000256" key="8">
    <source>
        <dbReference type="ARBA" id="ARBA00023136"/>
    </source>
</evidence>
<keyword evidence="4" id="KW-0800">Toxin</keyword>
<dbReference type="EMBL" id="LUUI01000095">
    <property type="protein sequence ID" value="OAI16436.1"/>
    <property type="molecule type" value="Genomic_DNA"/>
</dbReference>
<dbReference type="STRING" id="980561.A1359_07220"/>
<dbReference type="PRINTS" id="PR00313">
    <property type="entry name" value="CABNDNGRPT"/>
</dbReference>
<keyword evidence="5" id="KW-0677">Repeat</keyword>
<dbReference type="GO" id="GO:0090729">
    <property type="term" value="F:toxin activity"/>
    <property type="evidence" value="ECO:0007669"/>
    <property type="project" value="UniProtKB-KW"/>
</dbReference>
<dbReference type="InterPro" id="IPR011049">
    <property type="entry name" value="Serralysin-like_metalloprot_C"/>
</dbReference>
<dbReference type="InterPro" id="IPR003995">
    <property type="entry name" value="RTX_toxin_determinant-A"/>
</dbReference>
<evidence type="ECO:0000313" key="11">
    <source>
        <dbReference type="Proteomes" id="UP000078476"/>
    </source>
</evidence>
<dbReference type="PRINTS" id="PR01488">
    <property type="entry name" value="RTXTOXINA"/>
</dbReference>
<keyword evidence="3" id="KW-0964">Secreted</keyword>
<dbReference type="GO" id="GO:0005509">
    <property type="term" value="F:calcium ion binding"/>
    <property type="evidence" value="ECO:0007669"/>
    <property type="project" value="InterPro"/>
</dbReference>
<evidence type="ECO:0000256" key="7">
    <source>
        <dbReference type="ARBA" id="ARBA00023026"/>
    </source>
</evidence>
<dbReference type="GO" id="GO:0016020">
    <property type="term" value="C:membrane"/>
    <property type="evidence" value="ECO:0007669"/>
    <property type="project" value="UniProtKB-SubCell"/>
</dbReference>
<evidence type="ECO:0000256" key="4">
    <source>
        <dbReference type="ARBA" id="ARBA00022656"/>
    </source>
</evidence>
<dbReference type="PROSITE" id="PS00330">
    <property type="entry name" value="HEMOLYSIN_CALCIUM"/>
    <property type="match status" value="17"/>
</dbReference>
<dbReference type="Gene3D" id="2.60.40.10">
    <property type="entry name" value="Immunoglobulins"/>
    <property type="match status" value="1"/>
</dbReference>
<comment type="caution">
    <text evidence="10">The sequence shown here is derived from an EMBL/GenBank/DDBJ whole genome shotgun (WGS) entry which is preliminary data.</text>
</comment>
<dbReference type="InterPro" id="IPR010566">
    <property type="entry name" value="Haemolys_ca-bd"/>
</dbReference>
<dbReference type="GO" id="GO:0005576">
    <property type="term" value="C:extracellular region"/>
    <property type="evidence" value="ECO:0007669"/>
    <property type="project" value="UniProtKB-SubCell"/>
</dbReference>
<evidence type="ECO:0000256" key="5">
    <source>
        <dbReference type="ARBA" id="ARBA00022737"/>
    </source>
</evidence>